<dbReference type="Proteomes" id="UP000228952">
    <property type="component" value="Unassembled WGS sequence"/>
</dbReference>
<accession>A0A2M7W386</accession>
<reference evidence="2" key="1">
    <citation type="submission" date="2017-09" db="EMBL/GenBank/DDBJ databases">
        <title>Depth-based differentiation of microbial function through sediment-hosted aquifers and enrichment of novel symbionts in the deep terrestrial subsurface.</title>
        <authorList>
            <person name="Probst A.J."/>
            <person name="Ladd B."/>
            <person name="Jarett J.K."/>
            <person name="Geller-Mcgrath D.E."/>
            <person name="Sieber C.M.K."/>
            <person name="Emerson J.B."/>
            <person name="Anantharaman K."/>
            <person name="Thomas B.C."/>
            <person name="Malmstrom R."/>
            <person name="Stieglmeier M."/>
            <person name="Klingl A."/>
            <person name="Woyke T."/>
            <person name="Ryan C.M."/>
            <person name="Banfield J.F."/>
        </authorList>
    </citation>
    <scope>NUCLEOTIDE SEQUENCE [LARGE SCALE GENOMIC DNA]</scope>
</reference>
<name>A0A2M7W386_9BACT</name>
<sequence>MATLRLGESRTSKKAEAYRDFVTIKIEESVHGELFNGIEAGQTRENIIGHVADVLFRLKRGYGEPGPMTFDDVLLLAMAVEQRRIKQKGEFKPIFSCLNVTAELAHTVANRLVEYELSFLLNTNFKKDNPDEVRKILLYELIGGNQGKISLNGKSFIPRDTTCTRRLTAIHNEDRLALAVFTWSSRVETSLGAGSRAKTVYPAL</sequence>
<proteinExistence type="predicted"/>
<dbReference type="AlphaFoldDB" id="A0A2M7W386"/>
<evidence type="ECO:0000313" key="2">
    <source>
        <dbReference type="Proteomes" id="UP000228952"/>
    </source>
</evidence>
<evidence type="ECO:0000313" key="1">
    <source>
        <dbReference type="EMBL" id="PJA15868.1"/>
    </source>
</evidence>
<organism evidence="1 2">
    <name type="scientific">Candidatus Dojkabacteria bacterium CG_4_10_14_0_2_um_filter_Dojkabacteria_WS6_41_15</name>
    <dbReference type="NCBI Taxonomy" id="2014249"/>
    <lineage>
        <taxon>Bacteria</taxon>
        <taxon>Candidatus Dojkabacteria</taxon>
    </lineage>
</organism>
<dbReference type="EMBL" id="PFQB01000007">
    <property type="protein sequence ID" value="PJA15868.1"/>
    <property type="molecule type" value="Genomic_DNA"/>
</dbReference>
<comment type="caution">
    <text evidence="1">The sequence shown here is derived from an EMBL/GenBank/DDBJ whole genome shotgun (WGS) entry which is preliminary data.</text>
</comment>
<gene>
    <name evidence="1" type="ORF">COX64_00215</name>
</gene>
<protein>
    <submittedName>
        <fullName evidence="1">Uncharacterized protein</fullName>
    </submittedName>
</protein>